<dbReference type="EMBL" id="JADBDZ010000001">
    <property type="protein sequence ID" value="MBE1532453.1"/>
    <property type="molecule type" value="Genomic_DNA"/>
</dbReference>
<keyword evidence="3" id="KW-0808">Transferase</keyword>
<evidence type="ECO:0000256" key="6">
    <source>
        <dbReference type="ARBA" id="ARBA00022840"/>
    </source>
</evidence>
<dbReference type="PANTHER" id="PTHR43289">
    <property type="entry name" value="MITOGEN-ACTIVATED PROTEIN KINASE KINASE KINASE 20-RELATED"/>
    <property type="match status" value="1"/>
</dbReference>
<organism evidence="10 11">
    <name type="scientific">Actinomadura algeriensis</name>
    <dbReference type="NCBI Taxonomy" id="1679523"/>
    <lineage>
        <taxon>Bacteria</taxon>
        <taxon>Bacillati</taxon>
        <taxon>Actinomycetota</taxon>
        <taxon>Actinomycetes</taxon>
        <taxon>Streptosporangiales</taxon>
        <taxon>Thermomonosporaceae</taxon>
        <taxon>Actinomadura</taxon>
    </lineage>
</organism>
<dbReference type="Pfam" id="PF00069">
    <property type="entry name" value="Pkinase"/>
    <property type="match status" value="1"/>
</dbReference>
<dbReference type="CDD" id="cd14014">
    <property type="entry name" value="STKc_PknB_like"/>
    <property type="match status" value="1"/>
</dbReference>
<dbReference type="Gene3D" id="1.10.510.10">
    <property type="entry name" value="Transferase(Phosphotransferase) domain 1"/>
    <property type="match status" value="1"/>
</dbReference>
<dbReference type="SUPFAM" id="SSF56112">
    <property type="entry name" value="Protein kinase-like (PK-like)"/>
    <property type="match status" value="1"/>
</dbReference>
<proteinExistence type="predicted"/>
<dbReference type="PROSITE" id="PS00107">
    <property type="entry name" value="PROTEIN_KINASE_ATP"/>
    <property type="match status" value="1"/>
</dbReference>
<keyword evidence="5 10" id="KW-0418">Kinase</keyword>
<sequence>MTMLLGRYRLVRELGRGGMGVVWAARDEVMRRDVAIKELLLPDGVGDERRRKLVERAVREARAASRLRHPGIVRVHDVLTADDRPWIVMELMSGHGLDTEIRDKVRLPPEQVRAVALAVVRALRAAHAQGVVHRDVKPANVFLCDDGRVVLADFGIASLDDEERMTRTGLPIGTPGYVAPERMRGHGRAEPASDLFSLGVAMYAALTGRAPFRRESAMASFGAVLTDRPDRPPAPPRLAGLVMGLLEKDPARRIDAERAEELLADPHVLDAAAVDREAPRWHRPAAVGIAVLCVVLPLSQVRGCGTGEEAVPPVAPRTSTPVTPTPTPTPVASTSAPETPESSPTTPWLGPGFTLSPPVPSITLPPCILEGTC</sequence>
<dbReference type="EC" id="2.7.11.1" evidence="1"/>
<evidence type="ECO:0000256" key="7">
    <source>
        <dbReference type="PROSITE-ProRule" id="PRU10141"/>
    </source>
</evidence>
<reference evidence="10 11" key="1">
    <citation type="submission" date="2020-10" db="EMBL/GenBank/DDBJ databases">
        <title>Sequencing the genomes of 1000 actinobacteria strains.</title>
        <authorList>
            <person name="Klenk H.-P."/>
        </authorList>
    </citation>
    <scope>NUCLEOTIDE SEQUENCE [LARGE SCALE GENOMIC DNA]</scope>
    <source>
        <strain evidence="10 11">DSM 46744</strain>
    </source>
</reference>
<dbReference type="RefSeq" id="WP_192759140.1">
    <property type="nucleotide sequence ID" value="NZ_JADBDZ010000001.1"/>
</dbReference>
<feature type="compositionally biased region" description="Low complexity" evidence="8">
    <location>
        <begin position="310"/>
        <end position="322"/>
    </location>
</feature>
<protein>
    <recommendedName>
        <fullName evidence="1">non-specific serine/threonine protein kinase</fullName>
        <ecNumber evidence="1">2.7.11.1</ecNumber>
    </recommendedName>
</protein>
<name>A0ABR9JPM7_9ACTN</name>
<evidence type="ECO:0000313" key="10">
    <source>
        <dbReference type="EMBL" id="MBE1532453.1"/>
    </source>
</evidence>
<evidence type="ECO:0000256" key="3">
    <source>
        <dbReference type="ARBA" id="ARBA00022679"/>
    </source>
</evidence>
<feature type="binding site" evidence="7">
    <location>
        <position position="37"/>
    </location>
    <ligand>
        <name>ATP</name>
        <dbReference type="ChEBI" id="CHEBI:30616"/>
    </ligand>
</feature>
<feature type="compositionally biased region" description="Low complexity" evidence="8">
    <location>
        <begin position="330"/>
        <end position="347"/>
    </location>
</feature>
<dbReference type="Proteomes" id="UP000627838">
    <property type="component" value="Unassembled WGS sequence"/>
</dbReference>
<dbReference type="PROSITE" id="PS50011">
    <property type="entry name" value="PROTEIN_KINASE_DOM"/>
    <property type="match status" value="1"/>
</dbReference>
<keyword evidence="11" id="KW-1185">Reference proteome</keyword>
<evidence type="ECO:0000256" key="5">
    <source>
        <dbReference type="ARBA" id="ARBA00022777"/>
    </source>
</evidence>
<gene>
    <name evidence="10" type="ORF">H4W34_002286</name>
</gene>
<dbReference type="GO" id="GO:0004674">
    <property type="term" value="F:protein serine/threonine kinase activity"/>
    <property type="evidence" value="ECO:0007669"/>
    <property type="project" value="UniProtKB-KW"/>
</dbReference>
<evidence type="ECO:0000313" key="11">
    <source>
        <dbReference type="Proteomes" id="UP000627838"/>
    </source>
</evidence>
<dbReference type="InterPro" id="IPR017441">
    <property type="entry name" value="Protein_kinase_ATP_BS"/>
</dbReference>
<evidence type="ECO:0000256" key="2">
    <source>
        <dbReference type="ARBA" id="ARBA00022527"/>
    </source>
</evidence>
<keyword evidence="4 7" id="KW-0547">Nucleotide-binding</keyword>
<dbReference type="PANTHER" id="PTHR43289:SF6">
    <property type="entry name" value="SERINE_THREONINE-PROTEIN KINASE NEKL-3"/>
    <property type="match status" value="1"/>
</dbReference>
<accession>A0ABR9JPM7</accession>
<comment type="caution">
    <text evidence="10">The sequence shown here is derived from an EMBL/GenBank/DDBJ whole genome shotgun (WGS) entry which is preliminary data.</text>
</comment>
<evidence type="ECO:0000256" key="1">
    <source>
        <dbReference type="ARBA" id="ARBA00012513"/>
    </source>
</evidence>
<feature type="region of interest" description="Disordered" evidence="8">
    <location>
        <begin position="306"/>
        <end position="353"/>
    </location>
</feature>
<dbReference type="InterPro" id="IPR011009">
    <property type="entry name" value="Kinase-like_dom_sf"/>
</dbReference>
<keyword evidence="2 10" id="KW-0723">Serine/threonine-protein kinase</keyword>
<keyword evidence="6 7" id="KW-0067">ATP-binding</keyword>
<evidence type="ECO:0000256" key="4">
    <source>
        <dbReference type="ARBA" id="ARBA00022741"/>
    </source>
</evidence>
<dbReference type="SMART" id="SM00220">
    <property type="entry name" value="S_TKc"/>
    <property type="match status" value="1"/>
</dbReference>
<dbReference type="InterPro" id="IPR000719">
    <property type="entry name" value="Prot_kinase_dom"/>
</dbReference>
<dbReference type="Gene3D" id="3.30.200.20">
    <property type="entry name" value="Phosphorylase Kinase, domain 1"/>
    <property type="match status" value="1"/>
</dbReference>
<dbReference type="InterPro" id="IPR008271">
    <property type="entry name" value="Ser/Thr_kinase_AS"/>
</dbReference>
<feature type="domain" description="Protein kinase" evidence="9">
    <location>
        <begin position="8"/>
        <end position="268"/>
    </location>
</feature>
<evidence type="ECO:0000259" key="9">
    <source>
        <dbReference type="PROSITE" id="PS50011"/>
    </source>
</evidence>
<evidence type="ECO:0000256" key="8">
    <source>
        <dbReference type="SAM" id="MobiDB-lite"/>
    </source>
</evidence>
<dbReference type="PROSITE" id="PS00108">
    <property type="entry name" value="PROTEIN_KINASE_ST"/>
    <property type="match status" value="1"/>
</dbReference>